<keyword evidence="3" id="KW-0812">Transmembrane</keyword>
<gene>
    <name evidence="8" type="ORF">CLAC_11825</name>
</gene>
<dbReference type="Pfam" id="PF01569">
    <property type="entry name" value="PAP2"/>
    <property type="match status" value="1"/>
</dbReference>
<evidence type="ECO:0000256" key="1">
    <source>
        <dbReference type="ARBA" id="ARBA00004651"/>
    </source>
</evidence>
<dbReference type="EMBL" id="CP006841">
    <property type="protein sequence ID" value="ALA68253.1"/>
    <property type="molecule type" value="Genomic_DNA"/>
</dbReference>
<evidence type="ECO:0000256" key="5">
    <source>
        <dbReference type="ARBA" id="ARBA00022989"/>
    </source>
</evidence>
<evidence type="ECO:0000256" key="2">
    <source>
        <dbReference type="ARBA" id="ARBA00022475"/>
    </source>
</evidence>
<keyword evidence="4" id="KW-0378">Hydrolase</keyword>
<protein>
    <submittedName>
        <fullName evidence="8">Membrane protein</fullName>
    </submittedName>
</protein>
<evidence type="ECO:0000259" key="7">
    <source>
        <dbReference type="SMART" id="SM00014"/>
    </source>
</evidence>
<accession>A0A0K2H2U5</accession>
<dbReference type="KEGG" id="clw:CLAC_11825"/>
<feature type="domain" description="Phosphatidic acid phosphatase type 2/haloperoxidase" evidence="7">
    <location>
        <begin position="72"/>
        <end position="173"/>
    </location>
</feature>
<dbReference type="CDD" id="cd01610">
    <property type="entry name" value="PAP2_like"/>
    <property type="match status" value="1"/>
</dbReference>
<keyword evidence="9" id="KW-1185">Reference proteome</keyword>
<keyword evidence="6" id="KW-0472">Membrane</keyword>
<evidence type="ECO:0000256" key="6">
    <source>
        <dbReference type="ARBA" id="ARBA00023136"/>
    </source>
</evidence>
<dbReference type="GO" id="GO:0016787">
    <property type="term" value="F:hydrolase activity"/>
    <property type="evidence" value="ECO:0007669"/>
    <property type="project" value="UniProtKB-KW"/>
</dbReference>
<organism evidence="8 9">
    <name type="scientific">Corynebacterium lactis RW2-5</name>
    <dbReference type="NCBI Taxonomy" id="1408189"/>
    <lineage>
        <taxon>Bacteria</taxon>
        <taxon>Bacillati</taxon>
        <taxon>Actinomycetota</taxon>
        <taxon>Actinomycetes</taxon>
        <taxon>Mycobacteriales</taxon>
        <taxon>Corynebacteriaceae</taxon>
        <taxon>Corynebacterium</taxon>
    </lineage>
</organism>
<evidence type="ECO:0000256" key="4">
    <source>
        <dbReference type="ARBA" id="ARBA00022801"/>
    </source>
</evidence>
<evidence type="ECO:0000313" key="8">
    <source>
        <dbReference type="EMBL" id="ALA68253.1"/>
    </source>
</evidence>
<dbReference type="Gene3D" id="1.20.144.10">
    <property type="entry name" value="Phosphatidic acid phosphatase type 2/haloperoxidase"/>
    <property type="match status" value="1"/>
</dbReference>
<dbReference type="SUPFAM" id="SSF48317">
    <property type="entry name" value="Acid phosphatase/Vanadium-dependent haloperoxidase"/>
    <property type="match status" value="1"/>
</dbReference>
<dbReference type="InterPro" id="IPR000326">
    <property type="entry name" value="PAP2/HPO"/>
</dbReference>
<dbReference type="GO" id="GO:0005886">
    <property type="term" value="C:plasma membrane"/>
    <property type="evidence" value="ECO:0007669"/>
    <property type="project" value="UniProtKB-SubCell"/>
</dbReference>
<proteinExistence type="predicted"/>
<name>A0A0K2H2U5_9CORY</name>
<evidence type="ECO:0000313" key="9">
    <source>
        <dbReference type="Proteomes" id="UP000058446"/>
    </source>
</evidence>
<dbReference type="PANTHER" id="PTHR14969">
    <property type="entry name" value="SPHINGOSINE-1-PHOSPHATE PHOSPHOHYDROLASE"/>
    <property type="match status" value="1"/>
</dbReference>
<dbReference type="STRING" id="1408189.CLAC_11825"/>
<dbReference type="Proteomes" id="UP000058446">
    <property type="component" value="Chromosome"/>
</dbReference>
<keyword evidence="5" id="KW-1133">Transmembrane helix</keyword>
<comment type="subcellular location">
    <subcellularLocation>
        <location evidence="1">Cell membrane</location>
        <topology evidence="1">Multi-pass membrane protein</topology>
    </subcellularLocation>
</comment>
<dbReference type="InterPro" id="IPR036938">
    <property type="entry name" value="PAP2/HPO_sf"/>
</dbReference>
<sequence length="196" mass="20046">MSSKINGSPITGDPFGESDLLVGIQGALNEVPGVIPAARAMSFFGEHALGWMGLAALGVAVDSKRRVDWAKVGVATFTSHAASVVIKRIVRRPRPHDPRIVIGVGTPSKLSFPSSHATSTTAALVGLAALGYGAAPAVGVPAIMLSRLVLGVHYPTDVALGAALGASTAVAVDKIGDKVIRPRVSGATIRSERKAQ</sequence>
<dbReference type="AlphaFoldDB" id="A0A0K2H2U5"/>
<keyword evidence="2" id="KW-1003">Cell membrane</keyword>
<evidence type="ECO:0000256" key="3">
    <source>
        <dbReference type="ARBA" id="ARBA00022692"/>
    </source>
</evidence>
<dbReference type="SMART" id="SM00014">
    <property type="entry name" value="acidPPc"/>
    <property type="match status" value="1"/>
</dbReference>
<dbReference type="RefSeq" id="WP_053413051.1">
    <property type="nucleotide sequence ID" value="NZ_CP006841.1"/>
</dbReference>
<dbReference type="OrthoDB" id="4333485at2"/>
<dbReference type="PATRIC" id="fig|1408189.4.peg.2386"/>
<reference evidence="8 9" key="1">
    <citation type="submission" date="2013-10" db="EMBL/GenBank/DDBJ databases">
        <title>Complete genome sequence of Corynebacterium lactis DSM 45799(T), isolated from raw cow milk.</title>
        <authorList>
            <person name="Ruckert C."/>
            <person name="Albersmeier A."/>
            <person name="Lipski A."/>
            <person name="Kalinowski J."/>
        </authorList>
    </citation>
    <scope>NUCLEOTIDE SEQUENCE [LARGE SCALE GENOMIC DNA]</scope>
    <source>
        <strain evidence="8 9">RW2-5</strain>
    </source>
</reference>
<dbReference type="PANTHER" id="PTHR14969:SF62">
    <property type="entry name" value="DECAPRENYLPHOSPHORYL-5-PHOSPHORIBOSE PHOSPHATASE RV3807C-RELATED"/>
    <property type="match status" value="1"/>
</dbReference>